<comment type="caution">
    <text evidence="2">The sequence shown here is derived from an EMBL/GenBank/DDBJ whole genome shotgun (WGS) entry which is preliminary data.</text>
</comment>
<evidence type="ECO:0000256" key="1">
    <source>
        <dbReference type="SAM" id="Phobius"/>
    </source>
</evidence>
<feature type="transmembrane region" description="Helical" evidence="1">
    <location>
        <begin position="31"/>
        <end position="48"/>
    </location>
</feature>
<dbReference type="RefSeq" id="WP_343986791.1">
    <property type="nucleotide sequence ID" value="NZ_BAAAJG010000027.1"/>
</dbReference>
<keyword evidence="3" id="KW-1185">Reference proteome</keyword>
<protein>
    <submittedName>
        <fullName evidence="2">HdeD family acid-resistance protein</fullName>
    </submittedName>
</protein>
<dbReference type="Pfam" id="PF03729">
    <property type="entry name" value="DUF308"/>
    <property type="match status" value="2"/>
</dbReference>
<evidence type="ECO:0000313" key="2">
    <source>
        <dbReference type="EMBL" id="MFD1532331.1"/>
    </source>
</evidence>
<accession>A0ABW4FRY3</accession>
<dbReference type="Proteomes" id="UP001597145">
    <property type="component" value="Unassembled WGS sequence"/>
</dbReference>
<keyword evidence="1" id="KW-0472">Membrane</keyword>
<name>A0ABW4FRY3_9PSEU</name>
<feature type="transmembrane region" description="Helical" evidence="1">
    <location>
        <begin position="85"/>
        <end position="104"/>
    </location>
</feature>
<gene>
    <name evidence="2" type="ORF">ACFSCY_23155</name>
</gene>
<keyword evidence="1" id="KW-0812">Transmembrane</keyword>
<feature type="transmembrane region" description="Helical" evidence="1">
    <location>
        <begin position="167"/>
        <end position="191"/>
    </location>
</feature>
<reference evidence="3" key="1">
    <citation type="journal article" date="2019" name="Int. J. Syst. Evol. Microbiol.">
        <title>The Global Catalogue of Microorganisms (GCM) 10K type strain sequencing project: providing services to taxonomists for standard genome sequencing and annotation.</title>
        <authorList>
            <consortium name="The Broad Institute Genomics Platform"/>
            <consortium name="The Broad Institute Genome Sequencing Center for Infectious Disease"/>
            <person name="Wu L."/>
            <person name="Ma J."/>
        </authorList>
    </citation>
    <scope>NUCLEOTIDE SEQUENCE [LARGE SCALE GENOMIC DNA]</scope>
    <source>
        <strain evidence="3">JCM 12165</strain>
    </source>
</reference>
<feature type="transmembrane region" description="Helical" evidence="1">
    <location>
        <begin position="54"/>
        <end position="73"/>
    </location>
</feature>
<feature type="transmembrane region" description="Helical" evidence="1">
    <location>
        <begin position="141"/>
        <end position="161"/>
    </location>
</feature>
<organism evidence="2 3">
    <name type="scientific">Pseudonocardia aurantiaca</name>
    <dbReference type="NCBI Taxonomy" id="75290"/>
    <lineage>
        <taxon>Bacteria</taxon>
        <taxon>Bacillati</taxon>
        <taxon>Actinomycetota</taxon>
        <taxon>Actinomycetes</taxon>
        <taxon>Pseudonocardiales</taxon>
        <taxon>Pseudonocardiaceae</taxon>
        <taxon>Pseudonocardia</taxon>
    </lineage>
</organism>
<evidence type="ECO:0000313" key="3">
    <source>
        <dbReference type="Proteomes" id="UP001597145"/>
    </source>
</evidence>
<sequence length="196" mass="20048">MDAKRSAPPLLDDDVASDPLVVGVRAARTVLVVRAVLAVAFGLVALLWPGLTLLALAIAFGAYAILAGVASVIEAVRSRGRHRWWLGLLSGLVSIAAGVLALIWPGLTALALAIVVGIWAVVTGIAEIVRAVRLRRAGGRIWLLALAGVLSVIAGVVILLWPAAGAIGLAMVLGIFALIYGAVLAALAVSLRSPVP</sequence>
<dbReference type="PANTHER" id="PTHR34989:SF1">
    <property type="entry name" value="PROTEIN HDED"/>
    <property type="match status" value="1"/>
</dbReference>
<keyword evidence="1" id="KW-1133">Transmembrane helix</keyword>
<dbReference type="PANTHER" id="PTHR34989">
    <property type="entry name" value="PROTEIN HDED"/>
    <property type="match status" value="1"/>
</dbReference>
<dbReference type="InterPro" id="IPR005325">
    <property type="entry name" value="DUF308_memb"/>
</dbReference>
<proteinExistence type="predicted"/>
<feature type="transmembrane region" description="Helical" evidence="1">
    <location>
        <begin position="110"/>
        <end position="129"/>
    </location>
</feature>
<dbReference type="InterPro" id="IPR052712">
    <property type="entry name" value="Acid_resist_chaperone_HdeD"/>
</dbReference>
<dbReference type="EMBL" id="JBHUCP010000018">
    <property type="protein sequence ID" value="MFD1532331.1"/>
    <property type="molecule type" value="Genomic_DNA"/>
</dbReference>